<dbReference type="SUPFAM" id="SSF51905">
    <property type="entry name" value="FAD/NAD(P)-binding domain"/>
    <property type="match status" value="1"/>
</dbReference>
<feature type="active site" description="Proton acceptor" evidence="13">
    <location>
        <position position="444"/>
    </location>
</feature>
<evidence type="ECO:0000256" key="6">
    <source>
        <dbReference type="ARBA" id="ARBA00022630"/>
    </source>
</evidence>
<keyword evidence="20" id="KW-1185">Reference proteome</keyword>
<reference evidence="19 20" key="1">
    <citation type="submission" date="2010-04" db="EMBL/GenBank/DDBJ databases">
        <authorList>
            <person name="Qin X."/>
            <person name="Bachman B."/>
            <person name="Battles P."/>
            <person name="Bell A."/>
            <person name="Bess C."/>
            <person name="Bickham C."/>
            <person name="Chaboub L."/>
            <person name="Chen D."/>
            <person name="Coyle M."/>
            <person name="Deiros D.R."/>
            <person name="Dinh H."/>
            <person name="Forbes L."/>
            <person name="Fowler G."/>
            <person name="Francisco L."/>
            <person name="Fu Q."/>
            <person name="Gubbala S."/>
            <person name="Hale W."/>
            <person name="Han Y."/>
            <person name="Hemphill L."/>
            <person name="Highlander S.K."/>
            <person name="Hirani K."/>
            <person name="Hogues M."/>
            <person name="Jackson L."/>
            <person name="Jakkamsetti A."/>
            <person name="Javaid M."/>
            <person name="Jiang H."/>
            <person name="Korchina V."/>
            <person name="Kovar C."/>
            <person name="Lara F."/>
            <person name="Lee S."/>
            <person name="Mata R."/>
            <person name="Mathew T."/>
            <person name="Moen C."/>
            <person name="Morales K."/>
            <person name="Munidasa M."/>
            <person name="Nazareth L."/>
            <person name="Ngo R."/>
            <person name="Nguyen L."/>
            <person name="Okwuonu G."/>
            <person name="Ongeri F."/>
            <person name="Patil S."/>
            <person name="Petrosino J."/>
            <person name="Pham C."/>
            <person name="Pham P."/>
            <person name="Pu L.-L."/>
            <person name="Puazo M."/>
            <person name="Raj R."/>
            <person name="Reid J."/>
            <person name="Rouhana J."/>
            <person name="Saada N."/>
            <person name="Shang Y."/>
            <person name="Simmons D."/>
            <person name="Thornton R."/>
            <person name="Warren J."/>
            <person name="Weissenberger G."/>
            <person name="Zhang J."/>
            <person name="Zhang L."/>
            <person name="Zhou C."/>
            <person name="Zhu D."/>
            <person name="Muzny D."/>
            <person name="Worley K."/>
            <person name="Gibbs R."/>
        </authorList>
    </citation>
    <scope>NUCLEOTIDE SEQUENCE [LARGE SCALE GENOMIC DNA]</scope>
    <source>
        <strain evidence="19 20">ATCC 49030</strain>
    </source>
</reference>
<evidence type="ECO:0000256" key="1">
    <source>
        <dbReference type="ARBA" id="ARBA00004496"/>
    </source>
</evidence>
<comment type="catalytic activity">
    <reaction evidence="12 16">
        <text>N(6)-[(R)-dihydrolipoyl]-L-lysyl-[protein] + NAD(+) = N(6)-[(R)-lipoyl]-L-lysyl-[protein] + NADH + H(+)</text>
        <dbReference type="Rhea" id="RHEA:15045"/>
        <dbReference type="Rhea" id="RHEA-COMP:10474"/>
        <dbReference type="Rhea" id="RHEA-COMP:10475"/>
        <dbReference type="ChEBI" id="CHEBI:15378"/>
        <dbReference type="ChEBI" id="CHEBI:57540"/>
        <dbReference type="ChEBI" id="CHEBI:57945"/>
        <dbReference type="ChEBI" id="CHEBI:83099"/>
        <dbReference type="ChEBI" id="CHEBI:83100"/>
        <dbReference type="EC" id="1.8.1.4"/>
    </reaction>
</comment>
<dbReference type="InterPro" id="IPR006258">
    <property type="entry name" value="Lipoamide_DH"/>
</dbReference>
<dbReference type="InterPro" id="IPR036188">
    <property type="entry name" value="FAD/NAD-bd_sf"/>
</dbReference>
<evidence type="ECO:0000256" key="3">
    <source>
        <dbReference type="ARBA" id="ARBA00012608"/>
    </source>
</evidence>
<keyword evidence="9 14" id="KW-0520">NAD</keyword>
<evidence type="ECO:0000313" key="19">
    <source>
        <dbReference type="EMBL" id="EFG47892.1"/>
    </source>
</evidence>
<dbReference type="EMBL" id="ADNU01000022">
    <property type="protein sequence ID" value="EFG47892.1"/>
    <property type="molecule type" value="Genomic_DNA"/>
</dbReference>
<gene>
    <name evidence="19" type="primary">lpdA</name>
    <name evidence="19" type="ORF">HMPREF0183_0785</name>
</gene>
<keyword evidence="7 14" id="KW-0274">FAD</keyword>
<dbReference type="PRINTS" id="PR00368">
    <property type="entry name" value="FADPNR"/>
</dbReference>
<evidence type="ECO:0000256" key="5">
    <source>
        <dbReference type="ARBA" id="ARBA00022490"/>
    </source>
</evidence>
<dbReference type="PRINTS" id="PR00411">
    <property type="entry name" value="PNDRDTASEI"/>
</dbReference>
<keyword evidence="8 16" id="KW-0560">Oxidoreductase</keyword>
<feature type="binding site" evidence="14">
    <location>
        <position position="308"/>
    </location>
    <ligand>
        <name>FAD</name>
        <dbReference type="ChEBI" id="CHEBI:57692"/>
    </ligand>
</feature>
<evidence type="ECO:0000256" key="10">
    <source>
        <dbReference type="ARBA" id="ARBA00023157"/>
    </source>
</evidence>
<dbReference type="Pfam" id="PF07992">
    <property type="entry name" value="Pyr_redox_2"/>
    <property type="match status" value="1"/>
</dbReference>
<feature type="domain" description="FAD/NAD(P)-binding" evidence="18">
    <location>
        <begin position="8"/>
        <end position="323"/>
    </location>
</feature>
<dbReference type="NCBIfam" id="TIGR01350">
    <property type="entry name" value="lipoamide_DH"/>
    <property type="match status" value="1"/>
</dbReference>
<evidence type="ECO:0000256" key="9">
    <source>
        <dbReference type="ARBA" id="ARBA00023027"/>
    </source>
</evidence>
<dbReference type="STRING" id="585530.HMPREF0183_0785"/>
<name>D4YLH5_9MICO</name>
<accession>D4YLH5</accession>
<dbReference type="InterPro" id="IPR050151">
    <property type="entry name" value="Class-I_Pyr_Nuc-Dis_Oxidored"/>
</dbReference>
<dbReference type="OrthoDB" id="9800167at2"/>
<dbReference type="GO" id="GO:0006103">
    <property type="term" value="P:2-oxoglutarate metabolic process"/>
    <property type="evidence" value="ECO:0007669"/>
    <property type="project" value="TreeGrafter"/>
</dbReference>
<dbReference type="Gene3D" id="3.50.50.60">
    <property type="entry name" value="FAD/NAD(P)-binding domain"/>
    <property type="match status" value="2"/>
</dbReference>
<evidence type="ECO:0000256" key="11">
    <source>
        <dbReference type="ARBA" id="ARBA00023284"/>
    </source>
</evidence>
<evidence type="ECO:0000256" key="8">
    <source>
        <dbReference type="ARBA" id="ARBA00023002"/>
    </source>
</evidence>
<evidence type="ECO:0000256" key="13">
    <source>
        <dbReference type="PIRSR" id="PIRSR000350-2"/>
    </source>
</evidence>
<evidence type="ECO:0000313" key="20">
    <source>
        <dbReference type="Proteomes" id="UP000005714"/>
    </source>
</evidence>
<dbReference type="RefSeq" id="WP_005882957.1">
    <property type="nucleotide sequence ID" value="NZ_ADNU01000022.1"/>
</dbReference>
<keyword evidence="6 16" id="KW-0285">Flavoprotein</keyword>
<dbReference type="Gene3D" id="3.30.390.30">
    <property type="match status" value="1"/>
</dbReference>
<dbReference type="EC" id="1.8.1.4" evidence="3 16"/>
<proteinExistence type="inferred from homology"/>
<keyword evidence="10" id="KW-1015">Disulfide bond</keyword>
<keyword evidence="5" id="KW-0963">Cytoplasm</keyword>
<feature type="domain" description="Pyridine nucleotide-disulphide oxidoreductase dimerisation" evidence="17">
    <location>
        <begin position="346"/>
        <end position="454"/>
    </location>
</feature>
<keyword evidence="11 16" id="KW-0676">Redox-active center</keyword>
<dbReference type="eggNOG" id="COG1249">
    <property type="taxonomic scope" value="Bacteria"/>
</dbReference>
<comment type="cofactor">
    <cofactor evidence="14 16">
        <name>FAD</name>
        <dbReference type="ChEBI" id="CHEBI:57692"/>
    </cofactor>
    <text evidence="14 16">Binds 1 FAD per subunit.</text>
</comment>
<dbReference type="FunFam" id="3.30.390.30:FF:000001">
    <property type="entry name" value="Dihydrolipoyl dehydrogenase"/>
    <property type="match status" value="1"/>
</dbReference>
<dbReference type="GO" id="GO:0005737">
    <property type="term" value="C:cytoplasm"/>
    <property type="evidence" value="ECO:0007669"/>
    <property type="project" value="UniProtKB-SubCell"/>
</dbReference>
<dbReference type="PANTHER" id="PTHR22912:SF217">
    <property type="entry name" value="DIHYDROLIPOYL DEHYDROGENASE"/>
    <property type="match status" value="1"/>
</dbReference>
<evidence type="ECO:0000256" key="15">
    <source>
        <dbReference type="PIRSR" id="PIRSR000350-4"/>
    </source>
</evidence>
<dbReference type="PIRSF" id="PIRSF000350">
    <property type="entry name" value="Mercury_reductase_MerA"/>
    <property type="match status" value="1"/>
</dbReference>
<sequence length="466" mass="48343">MHSENDSFDVIVIGAGPGGYVAAGRAAQLGLRTAVIERAELGGICLNWGCIPTKALLHGAEVARTLRTSAQVGVAVGEVDIDYSALVAHSRQTSQTLTSGIAGLMNARGVTVLAGTATVAGKGQVDVEMESETRHLRATHVVIATGASPRSLPGIEPDGDRIWTYRDALATTEIPSSLVVVGSGAIGSEFASLFADMGSDVTLLEAADDFLPAEEKAASSQVQKAFEAKGIDVRTGVTVNGVNAHADGVDVEVDGETITAERVLLAVGVQPNSAGLGLEEFDVCDERGFIRTDAFGKTEAWGLYAIGDVAGGPMLAHKASHEALVCINALAGFDRTPPAKDWRAWVPRCTYTYPEVASIGLSAQQATEQGYSPVARPIRFAENGRALGTTETDGFAQVLVDEASGEILGGSIVGHDATELISLLSVAHATGADAEEFTHAIIPHPSLAESVHESVLSALGRPVNSM</sequence>
<comment type="miscellaneous">
    <text evidence="16">The active site is a redox-active disulfide bond.</text>
</comment>
<evidence type="ECO:0000256" key="12">
    <source>
        <dbReference type="ARBA" id="ARBA00049187"/>
    </source>
</evidence>
<dbReference type="GO" id="GO:0004148">
    <property type="term" value="F:dihydrolipoyl dehydrogenase (NADH) activity"/>
    <property type="evidence" value="ECO:0007669"/>
    <property type="project" value="UniProtKB-EC"/>
</dbReference>
<evidence type="ECO:0000259" key="17">
    <source>
        <dbReference type="Pfam" id="PF02852"/>
    </source>
</evidence>
<dbReference type="SUPFAM" id="SSF55424">
    <property type="entry name" value="FAD/NAD-linked reductases, dimerisation (C-terminal) domain"/>
    <property type="match status" value="1"/>
</dbReference>
<feature type="binding site" evidence="14">
    <location>
        <begin position="182"/>
        <end position="189"/>
    </location>
    <ligand>
        <name>NAD(+)</name>
        <dbReference type="ChEBI" id="CHEBI:57540"/>
    </ligand>
</feature>
<dbReference type="Pfam" id="PF02852">
    <property type="entry name" value="Pyr_redox_dim"/>
    <property type="match status" value="1"/>
</dbReference>
<dbReference type="InterPro" id="IPR004099">
    <property type="entry name" value="Pyr_nucl-diS_OxRdtase_dimer"/>
</dbReference>
<protein>
    <recommendedName>
        <fullName evidence="4 16">Dihydrolipoyl dehydrogenase</fullName>
        <ecNumber evidence="3 16">1.8.1.4</ecNumber>
    </recommendedName>
</protein>
<evidence type="ECO:0000256" key="16">
    <source>
        <dbReference type="RuleBase" id="RU003692"/>
    </source>
</evidence>
<dbReference type="AlphaFoldDB" id="D4YLH5"/>
<evidence type="ECO:0000259" key="18">
    <source>
        <dbReference type="Pfam" id="PF07992"/>
    </source>
</evidence>
<evidence type="ECO:0000256" key="14">
    <source>
        <dbReference type="PIRSR" id="PIRSR000350-3"/>
    </source>
</evidence>
<comment type="subcellular location">
    <subcellularLocation>
        <location evidence="1">Cytoplasm</location>
    </subcellularLocation>
</comment>
<evidence type="ECO:0000256" key="4">
    <source>
        <dbReference type="ARBA" id="ARBA00016961"/>
    </source>
</evidence>
<evidence type="ECO:0000256" key="7">
    <source>
        <dbReference type="ARBA" id="ARBA00022827"/>
    </source>
</evidence>
<dbReference type="InterPro" id="IPR001100">
    <property type="entry name" value="Pyr_nuc-diS_OxRdtase"/>
</dbReference>
<comment type="caution">
    <text evidence="19">The sequence shown here is derived from an EMBL/GenBank/DDBJ whole genome shotgun (WGS) entry which is preliminary data.</text>
</comment>
<evidence type="ECO:0000256" key="2">
    <source>
        <dbReference type="ARBA" id="ARBA00007532"/>
    </source>
</evidence>
<dbReference type="GO" id="GO:0050660">
    <property type="term" value="F:flavin adenine dinucleotide binding"/>
    <property type="evidence" value="ECO:0007669"/>
    <property type="project" value="InterPro"/>
</dbReference>
<dbReference type="InterPro" id="IPR023753">
    <property type="entry name" value="FAD/NAD-binding_dom"/>
</dbReference>
<feature type="binding site" evidence="14">
    <location>
        <position position="205"/>
    </location>
    <ligand>
        <name>NAD(+)</name>
        <dbReference type="ChEBI" id="CHEBI:57540"/>
    </ligand>
</feature>
<feature type="binding site" evidence="14">
    <location>
        <position position="268"/>
    </location>
    <ligand>
        <name>NAD(+)</name>
        <dbReference type="ChEBI" id="CHEBI:57540"/>
    </ligand>
</feature>
<organism evidence="19 20">
    <name type="scientific">Brevibacterium mcbrellneri ATCC 49030</name>
    <dbReference type="NCBI Taxonomy" id="585530"/>
    <lineage>
        <taxon>Bacteria</taxon>
        <taxon>Bacillati</taxon>
        <taxon>Actinomycetota</taxon>
        <taxon>Actinomycetes</taxon>
        <taxon>Micrococcales</taxon>
        <taxon>Brevibacteriaceae</taxon>
        <taxon>Brevibacterium</taxon>
    </lineage>
</organism>
<dbReference type="InterPro" id="IPR016156">
    <property type="entry name" value="FAD/NAD-linked_Rdtase_dimer_sf"/>
</dbReference>
<dbReference type="PROSITE" id="PS00076">
    <property type="entry name" value="PYRIDINE_REDOX_1"/>
    <property type="match status" value="1"/>
</dbReference>
<dbReference type="Proteomes" id="UP000005714">
    <property type="component" value="Unassembled WGS sequence"/>
</dbReference>
<comment type="similarity">
    <text evidence="2 16">Belongs to the class-I pyridine nucleotide-disulfide oxidoreductase family.</text>
</comment>
<dbReference type="InterPro" id="IPR012999">
    <property type="entry name" value="Pyr_OxRdtase_I_AS"/>
</dbReference>
<keyword evidence="14" id="KW-0547">Nucleotide-binding</keyword>
<feature type="binding site" evidence="14">
    <location>
        <position position="54"/>
    </location>
    <ligand>
        <name>FAD</name>
        <dbReference type="ChEBI" id="CHEBI:57692"/>
    </ligand>
</feature>
<dbReference type="PANTHER" id="PTHR22912">
    <property type="entry name" value="DISULFIDE OXIDOREDUCTASE"/>
    <property type="match status" value="1"/>
</dbReference>
<feature type="binding site" evidence="14">
    <location>
        <begin position="314"/>
        <end position="317"/>
    </location>
    <ligand>
        <name>FAD</name>
        <dbReference type="ChEBI" id="CHEBI:57692"/>
    </ligand>
</feature>
<feature type="disulfide bond" description="Redox-active" evidence="15">
    <location>
        <begin position="45"/>
        <end position="50"/>
    </location>
</feature>